<dbReference type="Proteomes" id="UP000595897">
    <property type="component" value="Chromosome"/>
</dbReference>
<keyword evidence="2" id="KW-1185">Reference proteome</keyword>
<dbReference type="EMBL" id="AP024169">
    <property type="protein sequence ID" value="BCN30498.1"/>
    <property type="molecule type" value="Genomic_DNA"/>
</dbReference>
<organism evidence="1 2">
    <name type="scientific">Anaeromicropila herbilytica</name>
    <dbReference type="NCBI Taxonomy" id="2785025"/>
    <lineage>
        <taxon>Bacteria</taxon>
        <taxon>Bacillati</taxon>
        <taxon>Bacillota</taxon>
        <taxon>Clostridia</taxon>
        <taxon>Lachnospirales</taxon>
        <taxon>Lachnospiraceae</taxon>
        <taxon>Anaeromicropila</taxon>
    </lineage>
</organism>
<sequence>MMYTNVCKHCKKVFKSKILIFSCKDCIKLDANHFDAIELYLKMYPNSNALQISDELGITAYEVLQYVKEGRLKESRGTFEQL</sequence>
<gene>
    <name evidence="1" type="ORF">bsdtb5_17930</name>
</gene>
<proteinExistence type="predicted"/>
<protein>
    <submittedName>
        <fullName evidence="1">Uncharacterized protein</fullName>
    </submittedName>
</protein>
<reference evidence="1 2" key="1">
    <citation type="submission" date="2020-11" db="EMBL/GenBank/DDBJ databases">
        <title>Draft genome sequencing of a Lachnospiraceae strain isolated from anoxic soil subjected to BSD treatment.</title>
        <authorList>
            <person name="Uek A."/>
            <person name="Tonouchi A."/>
        </authorList>
    </citation>
    <scope>NUCLEOTIDE SEQUENCE [LARGE SCALE GENOMIC DNA]</scope>
    <source>
        <strain evidence="1 2">TB5</strain>
    </source>
</reference>
<evidence type="ECO:0000313" key="1">
    <source>
        <dbReference type="EMBL" id="BCN30498.1"/>
    </source>
</evidence>
<name>A0A7R7IC95_9FIRM</name>
<dbReference type="KEGG" id="ahb:bsdtb5_17930"/>
<accession>A0A7R7IC95</accession>
<dbReference type="RefSeq" id="WP_271715711.1">
    <property type="nucleotide sequence ID" value="NZ_AP024169.1"/>
</dbReference>
<dbReference type="AlphaFoldDB" id="A0A7R7IC95"/>
<evidence type="ECO:0000313" key="2">
    <source>
        <dbReference type="Proteomes" id="UP000595897"/>
    </source>
</evidence>